<accession>A0ABW5BL38</accession>
<evidence type="ECO:0008006" key="3">
    <source>
        <dbReference type="Google" id="ProtNLM"/>
    </source>
</evidence>
<reference evidence="2" key="1">
    <citation type="journal article" date="2019" name="Int. J. Syst. Evol. Microbiol.">
        <title>The Global Catalogue of Microorganisms (GCM) 10K type strain sequencing project: providing services to taxonomists for standard genome sequencing and annotation.</title>
        <authorList>
            <consortium name="The Broad Institute Genomics Platform"/>
            <consortium name="The Broad Institute Genome Sequencing Center for Infectious Disease"/>
            <person name="Wu L."/>
            <person name="Ma J."/>
        </authorList>
    </citation>
    <scope>NUCLEOTIDE SEQUENCE [LARGE SCALE GENOMIC DNA]</scope>
    <source>
        <strain evidence="2">CGMCC 4.7192</strain>
    </source>
</reference>
<evidence type="ECO:0000313" key="1">
    <source>
        <dbReference type="EMBL" id="MFD2206617.1"/>
    </source>
</evidence>
<gene>
    <name evidence="1" type="ORF">ACFSKO_13370</name>
</gene>
<dbReference type="Proteomes" id="UP001597294">
    <property type="component" value="Unassembled WGS sequence"/>
</dbReference>
<dbReference type="EMBL" id="JBHUII010000006">
    <property type="protein sequence ID" value="MFD2206617.1"/>
    <property type="molecule type" value="Genomic_DNA"/>
</dbReference>
<sequence length="137" mass="15398">MTDKINLRTAEYNIFRVIAKNPERKMPYRALVSASGYAPKSFSNHLHYLVTSGVVTKSGPLQKQTIHAVLFMTDVQVGPVTRRPSVAHNNSKPKAAPIKKKRNCLKCREKFWIEHKNNWICKGCKSSVAWTECAGAA</sequence>
<dbReference type="RefSeq" id="WP_380252425.1">
    <property type="nucleotide sequence ID" value="NZ_JBHUII010000006.1"/>
</dbReference>
<keyword evidence="2" id="KW-1185">Reference proteome</keyword>
<evidence type="ECO:0000313" key="2">
    <source>
        <dbReference type="Proteomes" id="UP001597294"/>
    </source>
</evidence>
<protein>
    <recommendedName>
        <fullName evidence="3">LexA repressor DNA-binding domain-containing protein</fullName>
    </recommendedName>
</protein>
<organism evidence="1 2">
    <name type="scientific">Kiloniella antarctica</name>
    <dbReference type="NCBI Taxonomy" id="1550907"/>
    <lineage>
        <taxon>Bacteria</taxon>
        <taxon>Pseudomonadati</taxon>
        <taxon>Pseudomonadota</taxon>
        <taxon>Alphaproteobacteria</taxon>
        <taxon>Rhodospirillales</taxon>
        <taxon>Kiloniellaceae</taxon>
        <taxon>Kiloniella</taxon>
    </lineage>
</organism>
<name>A0ABW5BL38_9PROT</name>
<proteinExistence type="predicted"/>
<comment type="caution">
    <text evidence="1">The sequence shown here is derived from an EMBL/GenBank/DDBJ whole genome shotgun (WGS) entry which is preliminary data.</text>
</comment>